<sequence>MAAYFVLQSQDSKQNQDVIWKKSTQGSNPAVGIDAWDTVDSQACDMGGDEWYTPVDRSNSKMSGRQYRTKAAKDRIIE</sequence>
<dbReference type="InParanoid" id="A0A7J7DRB6"/>
<keyword evidence="3" id="KW-1185">Reference proteome</keyword>
<evidence type="ECO:0000256" key="1">
    <source>
        <dbReference type="SAM" id="MobiDB-lite"/>
    </source>
</evidence>
<name>A0A7J7DRB6_TRIWF</name>
<organism evidence="2 3">
    <name type="scientific">Tripterygium wilfordii</name>
    <name type="common">Thunder God vine</name>
    <dbReference type="NCBI Taxonomy" id="458696"/>
    <lineage>
        <taxon>Eukaryota</taxon>
        <taxon>Viridiplantae</taxon>
        <taxon>Streptophyta</taxon>
        <taxon>Embryophyta</taxon>
        <taxon>Tracheophyta</taxon>
        <taxon>Spermatophyta</taxon>
        <taxon>Magnoliopsida</taxon>
        <taxon>eudicotyledons</taxon>
        <taxon>Gunneridae</taxon>
        <taxon>Pentapetalae</taxon>
        <taxon>rosids</taxon>
        <taxon>fabids</taxon>
        <taxon>Celastrales</taxon>
        <taxon>Celastraceae</taxon>
        <taxon>Tripterygium</taxon>
    </lineage>
</organism>
<dbReference type="AlphaFoldDB" id="A0A7J7DRB6"/>
<evidence type="ECO:0000313" key="3">
    <source>
        <dbReference type="Proteomes" id="UP000593562"/>
    </source>
</evidence>
<proteinExistence type="predicted"/>
<dbReference type="Proteomes" id="UP000593562">
    <property type="component" value="Unassembled WGS sequence"/>
</dbReference>
<accession>A0A7J7DRB6</accession>
<dbReference type="EMBL" id="JAAARO010000004">
    <property type="protein sequence ID" value="KAF5748861.1"/>
    <property type="molecule type" value="Genomic_DNA"/>
</dbReference>
<protein>
    <submittedName>
        <fullName evidence="2">Uncharacterized protein</fullName>
    </submittedName>
</protein>
<comment type="caution">
    <text evidence="2">The sequence shown here is derived from an EMBL/GenBank/DDBJ whole genome shotgun (WGS) entry which is preliminary data.</text>
</comment>
<feature type="region of interest" description="Disordered" evidence="1">
    <location>
        <begin position="50"/>
        <end position="78"/>
    </location>
</feature>
<reference evidence="2 3" key="1">
    <citation type="journal article" date="2020" name="Nat. Commun.">
        <title>Genome of Tripterygium wilfordii and identification of cytochrome P450 involved in triptolide biosynthesis.</title>
        <authorList>
            <person name="Tu L."/>
            <person name="Su P."/>
            <person name="Zhang Z."/>
            <person name="Gao L."/>
            <person name="Wang J."/>
            <person name="Hu T."/>
            <person name="Zhou J."/>
            <person name="Zhang Y."/>
            <person name="Zhao Y."/>
            <person name="Liu Y."/>
            <person name="Song Y."/>
            <person name="Tong Y."/>
            <person name="Lu Y."/>
            <person name="Yang J."/>
            <person name="Xu C."/>
            <person name="Jia M."/>
            <person name="Peters R.J."/>
            <person name="Huang L."/>
            <person name="Gao W."/>
        </authorList>
    </citation>
    <scope>NUCLEOTIDE SEQUENCE [LARGE SCALE GENOMIC DNA]</scope>
    <source>
        <strain evidence="3">cv. XIE 37</strain>
        <tissue evidence="2">Leaf</tissue>
    </source>
</reference>
<evidence type="ECO:0000313" key="2">
    <source>
        <dbReference type="EMBL" id="KAF5748861.1"/>
    </source>
</evidence>
<gene>
    <name evidence="2" type="ORF">HS088_TW04G00821</name>
</gene>